<feature type="transmembrane region" description="Helical" evidence="8">
    <location>
        <begin position="66"/>
        <end position="84"/>
    </location>
</feature>
<proteinExistence type="inferred from homology"/>
<evidence type="ECO:0000313" key="9">
    <source>
        <dbReference type="EMBL" id="SEP26105.1"/>
    </source>
</evidence>
<evidence type="ECO:0000256" key="6">
    <source>
        <dbReference type="ARBA" id="ARBA00022989"/>
    </source>
</evidence>
<feature type="transmembrane region" description="Helical" evidence="8">
    <location>
        <begin position="114"/>
        <end position="137"/>
    </location>
</feature>
<keyword evidence="6 8" id="KW-1133">Transmembrane helix</keyword>
<organism evidence="9 10">
    <name type="scientific">Halogranum amylolyticum</name>
    <dbReference type="NCBI Taxonomy" id="660520"/>
    <lineage>
        <taxon>Archaea</taxon>
        <taxon>Methanobacteriati</taxon>
        <taxon>Methanobacteriota</taxon>
        <taxon>Stenosarchaea group</taxon>
        <taxon>Halobacteria</taxon>
        <taxon>Halobacteriales</taxon>
        <taxon>Haloferacaceae</taxon>
    </lineage>
</organism>
<dbReference type="InterPro" id="IPR006043">
    <property type="entry name" value="NCS2"/>
</dbReference>
<feature type="transmembrane region" description="Helical" evidence="8">
    <location>
        <begin position="39"/>
        <end position="60"/>
    </location>
</feature>
<dbReference type="InterPro" id="IPR017588">
    <property type="entry name" value="UacT-like"/>
</dbReference>
<dbReference type="NCBIfam" id="TIGR03173">
    <property type="entry name" value="pbuX"/>
    <property type="match status" value="1"/>
</dbReference>
<sequence length="462" mass="46938">MTRPDTAVRGDSPATDIVEYDIEDKPPAGEAVPLGIQHLLAMFLSTAALPIVIARAIGLGAADTTFILQMALLVAGVATIVQAYPIGPVGARLPVVMGTSAIFVAPLIDVGSQFGLAAIFGAVIVAAPIEVLIGYFIDDVRGLFPPLVTGIVVMLVGLTLIPVAMDYSAGGPGAATYGNLENVGLAALVFAIAIGLNQFFDGFLKMVSVLVAVVVGYLAAIPLGLLDLSGVASAGWFSVPTPLAYGVAFEPSAILVVAFAYIVTAIETIGDISGTTESVGRDPEGRELKGGLVADGVMSAVAGVFNAFPNTSFSQNVGLISFTGVASRYVVALCGAMLVVLGFVPKVAAVIAAMPNPVLGGAAIVLFGMIFSVGIRIVTRGVTLTQRNLTIIATSIVLGVGVEVRPDVLSSLPDEVRLLAGSGLIAGGVTAVVLNVVLPADEADVRDRDSDPTAVSTDGGQE</sequence>
<comment type="similarity">
    <text evidence="2">Belongs to the nucleobase:cation symporter-2 (NCS2) (TC 2.A.40) family.</text>
</comment>
<feature type="transmembrane region" description="Helical" evidence="8">
    <location>
        <begin position="418"/>
        <end position="438"/>
    </location>
</feature>
<gene>
    <name evidence="9" type="ORF">SAMN04487948_12836</name>
</gene>
<dbReference type="Pfam" id="PF00860">
    <property type="entry name" value="Xan_ur_permease"/>
    <property type="match status" value="1"/>
</dbReference>
<evidence type="ECO:0000256" key="5">
    <source>
        <dbReference type="ARBA" id="ARBA00022692"/>
    </source>
</evidence>
<dbReference type="PANTHER" id="PTHR42810:SF2">
    <property type="entry name" value="PURINE PERMEASE C1399.01C-RELATED"/>
    <property type="match status" value="1"/>
</dbReference>
<feature type="transmembrane region" description="Helical" evidence="8">
    <location>
        <begin position="389"/>
        <end position="406"/>
    </location>
</feature>
<dbReference type="OrthoDB" id="76842at2157"/>
<reference evidence="10" key="1">
    <citation type="submission" date="2016-10" db="EMBL/GenBank/DDBJ databases">
        <authorList>
            <person name="Varghese N."/>
            <person name="Submissions S."/>
        </authorList>
    </citation>
    <scope>NUCLEOTIDE SEQUENCE [LARGE SCALE GENOMIC DNA]</scope>
    <source>
        <strain evidence="10">CGMCC 1.10121</strain>
    </source>
</reference>
<comment type="subcellular location">
    <subcellularLocation>
        <location evidence="1">Cell membrane</location>
        <topology evidence="1">Multi-pass membrane protein</topology>
    </subcellularLocation>
</comment>
<dbReference type="Proteomes" id="UP000199126">
    <property type="component" value="Unassembled WGS sequence"/>
</dbReference>
<keyword evidence="4" id="KW-1003">Cell membrane</keyword>
<dbReference type="NCBIfam" id="TIGR00801">
    <property type="entry name" value="ncs2"/>
    <property type="match status" value="1"/>
</dbReference>
<dbReference type="PANTHER" id="PTHR42810">
    <property type="entry name" value="PURINE PERMEASE C1399.01C-RELATED"/>
    <property type="match status" value="1"/>
</dbReference>
<dbReference type="PROSITE" id="PS01116">
    <property type="entry name" value="XANTH_URACIL_PERMASE"/>
    <property type="match status" value="1"/>
</dbReference>
<accession>A0A1H8WEK6</accession>
<dbReference type="EMBL" id="FODV01000028">
    <property type="protein sequence ID" value="SEP26105.1"/>
    <property type="molecule type" value="Genomic_DNA"/>
</dbReference>
<feature type="transmembrane region" description="Helical" evidence="8">
    <location>
        <begin position="203"/>
        <end position="223"/>
    </location>
</feature>
<evidence type="ECO:0000256" key="1">
    <source>
        <dbReference type="ARBA" id="ARBA00004651"/>
    </source>
</evidence>
<evidence type="ECO:0000256" key="3">
    <source>
        <dbReference type="ARBA" id="ARBA00022448"/>
    </source>
</evidence>
<feature type="transmembrane region" description="Helical" evidence="8">
    <location>
        <begin position="177"/>
        <end position="196"/>
    </location>
</feature>
<evidence type="ECO:0000256" key="7">
    <source>
        <dbReference type="ARBA" id="ARBA00023136"/>
    </source>
</evidence>
<feature type="transmembrane region" description="Helical" evidence="8">
    <location>
        <begin position="329"/>
        <end position="352"/>
    </location>
</feature>
<feature type="transmembrane region" description="Helical" evidence="8">
    <location>
        <begin position="144"/>
        <end position="165"/>
    </location>
</feature>
<keyword evidence="3" id="KW-0813">Transport</keyword>
<name>A0A1H8WEK6_9EURY</name>
<dbReference type="InterPro" id="IPR006042">
    <property type="entry name" value="Xan_ur_permease"/>
</dbReference>
<evidence type="ECO:0000256" key="8">
    <source>
        <dbReference type="SAM" id="Phobius"/>
    </source>
</evidence>
<protein>
    <submittedName>
        <fullName evidence="9">Nucleobase:cation symporter-2, NCS2 family</fullName>
    </submittedName>
</protein>
<feature type="transmembrane region" description="Helical" evidence="8">
    <location>
        <begin position="243"/>
        <end position="263"/>
    </location>
</feature>
<dbReference type="NCBIfam" id="NF037981">
    <property type="entry name" value="NCS2_1"/>
    <property type="match status" value="1"/>
</dbReference>
<feature type="transmembrane region" description="Helical" evidence="8">
    <location>
        <begin position="358"/>
        <end position="377"/>
    </location>
</feature>
<dbReference type="RefSeq" id="WP_089827808.1">
    <property type="nucleotide sequence ID" value="NZ_FODV01000028.1"/>
</dbReference>
<dbReference type="AlphaFoldDB" id="A0A1H8WEK6"/>
<keyword evidence="10" id="KW-1185">Reference proteome</keyword>
<evidence type="ECO:0000256" key="2">
    <source>
        <dbReference type="ARBA" id="ARBA00008821"/>
    </source>
</evidence>
<dbReference type="GO" id="GO:0042907">
    <property type="term" value="F:xanthine transmembrane transporter activity"/>
    <property type="evidence" value="ECO:0007669"/>
    <property type="project" value="TreeGrafter"/>
</dbReference>
<keyword evidence="7 8" id="KW-0472">Membrane</keyword>
<evidence type="ECO:0000256" key="4">
    <source>
        <dbReference type="ARBA" id="ARBA00022475"/>
    </source>
</evidence>
<evidence type="ECO:0000313" key="10">
    <source>
        <dbReference type="Proteomes" id="UP000199126"/>
    </source>
</evidence>
<keyword evidence="5 8" id="KW-0812">Transmembrane</keyword>
<dbReference type="GO" id="GO:0005886">
    <property type="term" value="C:plasma membrane"/>
    <property type="evidence" value="ECO:0007669"/>
    <property type="project" value="UniProtKB-SubCell"/>
</dbReference>